<evidence type="ECO:0000313" key="1">
    <source>
        <dbReference type="EMBL" id="GAN79270.1"/>
    </source>
</evidence>
<gene>
    <name evidence="1" type="ORF">Aam_020_034</name>
</gene>
<dbReference type="Proteomes" id="UP000032668">
    <property type="component" value="Unassembled WGS sequence"/>
</dbReference>
<name>A0A0D6PBY5_9PROT</name>
<proteinExistence type="predicted"/>
<accession>A0A0D6PBY5</accession>
<dbReference type="EMBL" id="BANC01000020">
    <property type="protein sequence ID" value="GAN79270.1"/>
    <property type="molecule type" value="Genomic_DNA"/>
</dbReference>
<sequence length="61" mass="6944">MVQIPPFLPFLAKPVSNNDLSPFSCERSMEIGADETGAARDQYHGWRYMEKQSNREGLPDD</sequence>
<dbReference type="AlphaFoldDB" id="A0A0D6PBY5"/>
<protein>
    <submittedName>
        <fullName evidence="1">Uncharacterized protein</fullName>
    </submittedName>
</protein>
<organism evidence="1 2">
    <name type="scientific">Acidocella aminolytica 101 = DSM 11237</name>
    <dbReference type="NCBI Taxonomy" id="1120923"/>
    <lineage>
        <taxon>Bacteria</taxon>
        <taxon>Pseudomonadati</taxon>
        <taxon>Pseudomonadota</taxon>
        <taxon>Alphaproteobacteria</taxon>
        <taxon>Acetobacterales</taxon>
        <taxon>Acidocellaceae</taxon>
        <taxon>Acidocella</taxon>
    </lineage>
</organism>
<keyword evidence="2" id="KW-1185">Reference proteome</keyword>
<evidence type="ECO:0000313" key="2">
    <source>
        <dbReference type="Proteomes" id="UP000032668"/>
    </source>
</evidence>
<comment type="caution">
    <text evidence="1">The sequence shown here is derived from an EMBL/GenBank/DDBJ whole genome shotgun (WGS) entry which is preliminary data.</text>
</comment>
<reference evidence="1 2" key="1">
    <citation type="submission" date="2012-11" db="EMBL/GenBank/DDBJ databases">
        <title>Whole genome sequence of Acidocella aminolytica 101 = DSM 11237.</title>
        <authorList>
            <person name="Azuma Y."/>
            <person name="Higashiura N."/>
            <person name="Hirakawa H."/>
            <person name="Matsushita K."/>
        </authorList>
    </citation>
    <scope>NUCLEOTIDE SEQUENCE [LARGE SCALE GENOMIC DNA]</scope>
    <source>
        <strain evidence="2">101 / DSM 11237</strain>
    </source>
</reference>